<dbReference type="EMBL" id="FWXJ01000015">
    <property type="protein sequence ID" value="SMC75815.1"/>
    <property type="molecule type" value="Genomic_DNA"/>
</dbReference>
<evidence type="ECO:0000256" key="5">
    <source>
        <dbReference type="ARBA" id="ARBA00022692"/>
    </source>
</evidence>
<reference evidence="9 10" key="1">
    <citation type="submission" date="2017-04" db="EMBL/GenBank/DDBJ databases">
        <authorList>
            <person name="Afonso C.L."/>
            <person name="Miller P.J."/>
            <person name="Scott M.A."/>
            <person name="Spackman E."/>
            <person name="Goraichik I."/>
            <person name="Dimitrov K.M."/>
            <person name="Suarez D.L."/>
            <person name="Swayne D.E."/>
        </authorList>
    </citation>
    <scope>NUCLEOTIDE SEQUENCE [LARGE SCALE GENOMIC DNA]</scope>
    <source>
        <strain evidence="9 10">VK13</strain>
    </source>
</reference>
<evidence type="ECO:0000256" key="3">
    <source>
        <dbReference type="ARBA" id="ARBA00022448"/>
    </source>
</evidence>
<dbReference type="Pfam" id="PF01925">
    <property type="entry name" value="TauE"/>
    <property type="match status" value="1"/>
</dbReference>
<organism evidence="9 10">
    <name type="scientific">Polynucleobacter kasalickyi</name>
    <dbReference type="NCBI Taxonomy" id="1938817"/>
    <lineage>
        <taxon>Bacteria</taxon>
        <taxon>Pseudomonadati</taxon>
        <taxon>Pseudomonadota</taxon>
        <taxon>Betaproteobacteria</taxon>
        <taxon>Burkholderiales</taxon>
        <taxon>Burkholderiaceae</taxon>
        <taxon>Polynucleobacter</taxon>
    </lineage>
</organism>
<evidence type="ECO:0000256" key="1">
    <source>
        <dbReference type="ARBA" id="ARBA00004651"/>
    </source>
</evidence>
<evidence type="ECO:0000256" key="6">
    <source>
        <dbReference type="ARBA" id="ARBA00022989"/>
    </source>
</evidence>
<keyword evidence="4 8" id="KW-1003">Cell membrane</keyword>
<gene>
    <name evidence="9" type="ORF">SAMN06296008_11537</name>
</gene>
<proteinExistence type="inferred from homology"/>
<comment type="similarity">
    <text evidence="2 8">Belongs to the 4-toluene sulfonate uptake permease (TSUP) (TC 2.A.102) family.</text>
</comment>
<evidence type="ECO:0000313" key="9">
    <source>
        <dbReference type="EMBL" id="SMC75815.1"/>
    </source>
</evidence>
<feature type="transmembrane region" description="Helical" evidence="8">
    <location>
        <begin position="80"/>
        <end position="100"/>
    </location>
</feature>
<dbReference type="PANTHER" id="PTHR30269">
    <property type="entry name" value="TRANSMEMBRANE PROTEIN YFCA"/>
    <property type="match status" value="1"/>
</dbReference>
<dbReference type="GO" id="GO:0005886">
    <property type="term" value="C:plasma membrane"/>
    <property type="evidence" value="ECO:0007669"/>
    <property type="project" value="UniProtKB-SubCell"/>
</dbReference>
<name>A0A1W2BS47_9BURK</name>
<dbReference type="InterPro" id="IPR052017">
    <property type="entry name" value="TSUP"/>
</dbReference>
<keyword evidence="3" id="KW-0813">Transport</keyword>
<feature type="transmembrane region" description="Helical" evidence="8">
    <location>
        <begin position="144"/>
        <end position="175"/>
    </location>
</feature>
<comment type="subcellular location">
    <subcellularLocation>
        <location evidence="1 8">Cell membrane</location>
        <topology evidence="1 8">Multi-pass membrane protein</topology>
    </subcellularLocation>
</comment>
<dbReference type="Proteomes" id="UP000192708">
    <property type="component" value="Unassembled WGS sequence"/>
</dbReference>
<dbReference type="PANTHER" id="PTHR30269:SF0">
    <property type="entry name" value="MEMBRANE TRANSPORTER PROTEIN YFCA-RELATED"/>
    <property type="match status" value="1"/>
</dbReference>
<evidence type="ECO:0000256" key="2">
    <source>
        <dbReference type="ARBA" id="ARBA00009142"/>
    </source>
</evidence>
<evidence type="ECO:0000256" key="7">
    <source>
        <dbReference type="ARBA" id="ARBA00023136"/>
    </source>
</evidence>
<feature type="transmembrane region" description="Helical" evidence="8">
    <location>
        <begin position="230"/>
        <end position="251"/>
    </location>
</feature>
<dbReference type="STRING" id="1938817.SAMN06296008_11537"/>
<evidence type="ECO:0000313" key="10">
    <source>
        <dbReference type="Proteomes" id="UP000192708"/>
    </source>
</evidence>
<protein>
    <recommendedName>
        <fullName evidence="8">Probable membrane transporter protein</fullName>
    </recommendedName>
</protein>
<keyword evidence="5 8" id="KW-0812">Transmembrane</keyword>
<keyword evidence="10" id="KW-1185">Reference proteome</keyword>
<feature type="transmembrane region" description="Helical" evidence="8">
    <location>
        <begin position="6"/>
        <end position="24"/>
    </location>
</feature>
<keyword evidence="6 8" id="KW-1133">Transmembrane helix</keyword>
<keyword evidence="7 8" id="KW-0472">Membrane</keyword>
<sequence>MSFSEFFDASIFFLGALAFIAGFIDSIVGGGGLIQVPALFVAFPGETPATLFGTNKLASLGGTAVAAKKFLSSVQLPRQVFLLGGLFALLGSFFGAWAVTQTPANFLRQCLPFLLVALLIFTLINKNMGMVHQPFTNTKQKFSLLVFGTGLIGFYDGFFGPGTGMFLMFLFVQFLGFDFINGAAATKVINCITNFAALALFIPTGHINWTIALWMMFFNILGSFSGSRLAIAKGSTLVRKVFILVVILLILKTSNDSYHWLQLITI</sequence>
<feature type="transmembrane region" description="Helical" evidence="8">
    <location>
        <begin position="106"/>
        <end position="124"/>
    </location>
</feature>
<evidence type="ECO:0000256" key="4">
    <source>
        <dbReference type="ARBA" id="ARBA00022475"/>
    </source>
</evidence>
<dbReference type="InterPro" id="IPR002781">
    <property type="entry name" value="TM_pro_TauE-like"/>
</dbReference>
<evidence type="ECO:0000256" key="8">
    <source>
        <dbReference type="RuleBase" id="RU363041"/>
    </source>
</evidence>
<dbReference type="AlphaFoldDB" id="A0A1W2BS47"/>
<dbReference type="RefSeq" id="WP_234987041.1">
    <property type="nucleotide sequence ID" value="NZ_FWXJ01000015.1"/>
</dbReference>
<feature type="transmembrane region" description="Helical" evidence="8">
    <location>
        <begin position="195"/>
        <end position="218"/>
    </location>
</feature>
<accession>A0A1W2BS47</accession>